<dbReference type="RefSeq" id="WP_237978042.1">
    <property type="nucleotide sequence ID" value="NZ_JAKNCT010000003.1"/>
</dbReference>
<dbReference type="Pfam" id="PF01557">
    <property type="entry name" value="FAA_hydrolase"/>
    <property type="match status" value="1"/>
</dbReference>
<protein>
    <submittedName>
        <fullName evidence="3">Fumarylacetoacetate hydrolase family protein</fullName>
    </submittedName>
</protein>
<evidence type="ECO:0000313" key="3">
    <source>
        <dbReference type="EMBL" id="MCG5030384.1"/>
    </source>
</evidence>
<keyword evidence="4" id="KW-1185">Reference proteome</keyword>
<evidence type="ECO:0000256" key="1">
    <source>
        <dbReference type="ARBA" id="ARBA00022723"/>
    </source>
</evidence>
<keyword evidence="1" id="KW-0479">Metal-binding</keyword>
<dbReference type="PANTHER" id="PTHR11820:SF90">
    <property type="entry name" value="FLUTATHIONE S-TRANSFERASE"/>
    <property type="match status" value="1"/>
</dbReference>
<keyword evidence="3" id="KW-0378">Hydrolase</keyword>
<sequence>MPFLFAPPAQAVLPIEGEKDLYFPLHRVYHIGHNYAEHNRELSAPDEPVIFLKPVDAVVPMVSGRTAEVPYPPETSNFQHEIELVAALKAGGRNLSAEEARACIYGFGVGIDFTRRDLHLALRGKGQPWEKGKTVDDALPVTELRPIERTPEMDNLEIWLYVNNEKRQSGSTSQMMFPVPELIAHLSKYWELKPGDIIFTGTPAGVGPVQKGDVLKGGISGVGTFELKIV</sequence>
<reference evidence="3 4" key="1">
    <citation type="submission" date="2022-02" db="EMBL/GenBank/DDBJ databases">
        <title>Mesosutterella porci, a novel member of the family Sutterellaceae from pig feces.</title>
        <authorList>
            <person name="Wylensek D."/>
            <person name="Clavel T."/>
        </authorList>
    </citation>
    <scope>NUCLEOTIDE SEQUENCE [LARGE SCALE GENOMIC DNA]</scope>
    <source>
        <strain evidence="4">oilRF-744-wt-GAM-9</strain>
    </source>
</reference>
<dbReference type="InterPro" id="IPR011234">
    <property type="entry name" value="Fumarylacetoacetase-like_C"/>
</dbReference>
<comment type="caution">
    <text evidence="3">The sequence shown here is derived from an EMBL/GenBank/DDBJ whole genome shotgun (WGS) entry which is preliminary data.</text>
</comment>
<evidence type="ECO:0000259" key="2">
    <source>
        <dbReference type="Pfam" id="PF01557"/>
    </source>
</evidence>
<dbReference type="EMBL" id="JAKNCT010000003">
    <property type="protein sequence ID" value="MCG5030384.1"/>
    <property type="molecule type" value="Genomic_DNA"/>
</dbReference>
<dbReference type="InterPro" id="IPR036663">
    <property type="entry name" value="Fumarylacetoacetase_C_sf"/>
</dbReference>
<name>A0ABS9MP44_9BURK</name>
<dbReference type="Proteomes" id="UP001297600">
    <property type="component" value="Unassembled WGS sequence"/>
</dbReference>
<proteinExistence type="predicted"/>
<feature type="domain" description="Fumarylacetoacetase-like C-terminal" evidence="2">
    <location>
        <begin position="28"/>
        <end position="229"/>
    </location>
</feature>
<accession>A0ABS9MP44</accession>
<organism evidence="3 4">
    <name type="scientific">Mesosutterella porci</name>
    <dbReference type="NCBI Taxonomy" id="2915351"/>
    <lineage>
        <taxon>Bacteria</taxon>
        <taxon>Pseudomonadati</taxon>
        <taxon>Pseudomonadota</taxon>
        <taxon>Betaproteobacteria</taxon>
        <taxon>Burkholderiales</taxon>
        <taxon>Sutterellaceae</taxon>
        <taxon>Mesosutterella</taxon>
    </lineage>
</organism>
<dbReference type="SUPFAM" id="SSF56529">
    <property type="entry name" value="FAH"/>
    <property type="match status" value="1"/>
</dbReference>
<evidence type="ECO:0000313" key="4">
    <source>
        <dbReference type="Proteomes" id="UP001297600"/>
    </source>
</evidence>
<dbReference type="GO" id="GO:0016787">
    <property type="term" value="F:hydrolase activity"/>
    <property type="evidence" value="ECO:0007669"/>
    <property type="project" value="UniProtKB-KW"/>
</dbReference>
<gene>
    <name evidence="3" type="ORF">MAF45_02840</name>
</gene>
<dbReference type="PANTHER" id="PTHR11820">
    <property type="entry name" value="ACYLPYRUVASE"/>
    <property type="match status" value="1"/>
</dbReference>
<dbReference type="Gene3D" id="3.90.850.10">
    <property type="entry name" value="Fumarylacetoacetase-like, C-terminal domain"/>
    <property type="match status" value="1"/>
</dbReference>